<dbReference type="EMBL" id="UAVY01000004">
    <property type="protein sequence ID" value="SQB28208.1"/>
    <property type="molecule type" value="Genomic_DNA"/>
</dbReference>
<sequence>MIHGISAHNSLPLRRAVSQSSVVKFAQKLGFKGFPALKLAISEALASNSKSSLYSGT</sequence>
<evidence type="ECO:0000259" key="1">
    <source>
        <dbReference type="PROSITE" id="PS51071"/>
    </source>
</evidence>
<dbReference type="InterPro" id="IPR036388">
    <property type="entry name" value="WH-like_DNA-bd_sf"/>
</dbReference>
<dbReference type="Pfam" id="PF01418">
    <property type="entry name" value="HTH_6"/>
    <property type="match status" value="1"/>
</dbReference>
<dbReference type="Proteomes" id="UP000251584">
    <property type="component" value="Unassembled WGS sequence"/>
</dbReference>
<gene>
    <name evidence="2" type="ORF">NCTC10786_02175</name>
</gene>
<dbReference type="SUPFAM" id="SSF46689">
    <property type="entry name" value="Homeodomain-like"/>
    <property type="match status" value="1"/>
</dbReference>
<feature type="domain" description="HTH rpiR-type" evidence="1">
    <location>
        <begin position="1"/>
        <end position="48"/>
    </location>
</feature>
<dbReference type="GO" id="GO:0003677">
    <property type="term" value="F:DNA binding"/>
    <property type="evidence" value="ECO:0007669"/>
    <property type="project" value="UniProtKB-KW"/>
</dbReference>
<name>A0A2X2VI37_CITKO</name>
<dbReference type="AlphaFoldDB" id="A0A2X2VI37"/>
<accession>A0A2X2VI37</accession>
<keyword evidence="2" id="KW-0238">DNA-binding</keyword>
<dbReference type="Gene3D" id="1.10.10.10">
    <property type="entry name" value="Winged helix-like DNA-binding domain superfamily/Winged helix DNA-binding domain"/>
    <property type="match status" value="1"/>
</dbReference>
<reference evidence="2 3" key="1">
    <citation type="submission" date="2018-06" db="EMBL/GenBank/DDBJ databases">
        <authorList>
            <consortium name="Pathogen Informatics"/>
            <person name="Doyle S."/>
        </authorList>
    </citation>
    <scope>NUCLEOTIDE SEQUENCE [LARGE SCALE GENOMIC DNA]</scope>
    <source>
        <strain evidence="2 3">NCTC10786</strain>
    </source>
</reference>
<evidence type="ECO:0000313" key="2">
    <source>
        <dbReference type="EMBL" id="SQB28208.1"/>
    </source>
</evidence>
<evidence type="ECO:0000313" key="3">
    <source>
        <dbReference type="Proteomes" id="UP000251584"/>
    </source>
</evidence>
<protein>
    <submittedName>
        <fullName evidence="2">Putative DNA-binding transcriptional regulator</fullName>
    </submittedName>
</protein>
<dbReference type="PROSITE" id="PS51071">
    <property type="entry name" value="HTH_RPIR"/>
    <property type="match status" value="1"/>
</dbReference>
<organism evidence="2 3">
    <name type="scientific">Citrobacter koseri</name>
    <name type="common">Citrobacter diversus</name>
    <dbReference type="NCBI Taxonomy" id="545"/>
    <lineage>
        <taxon>Bacteria</taxon>
        <taxon>Pseudomonadati</taxon>
        <taxon>Pseudomonadota</taxon>
        <taxon>Gammaproteobacteria</taxon>
        <taxon>Enterobacterales</taxon>
        <taxon>Enterobacteriaceae</taxon>
        <taxon>Citrobacter</taxon>
    </lineage>
</organism>
<dbReference type="GO" id="GO:0003700">
    <property type="term" value="F:DNA-binding transcription factor activity"/>
    <property type="evidence" value="ECO:0007669"/>
    <property type="project" value="InterPro"/>
</dbReference>
<dbReference type="InterPro" id="IPR009057">
    <property type="entry name" value="Homeodomain-like_sf"/>
</dbReference>
<dbReference type="InterPro" id="IPR000281">
    <property type="entry name" value="HTH_RpiR"/>
</dbReference>
<proteinExistence type="predicted"/>